<feature type="transmembrane region" description="Helical" evidence="1">
    <location>
        <begin position="117"/>
        <end position="139"/>
    </location>
</feature>
<dbReference type="OrthoDB" id="6625921at2759"/>
<keyword evidence="3" id="KW-1185">Reference proteome</keyword>
<accession>A0A9P0MP21</accession>
<feature type="transmembrane region" description="Helical" evidence="1">
    <location>
        <begin position="72"/>
        <end position="96"/>
    </location>
</feature>
<keyword evidence="1" id="KW-1133">Transmembrane helix</keyword>
<protein>
    <recommendedName>
        <fullName evidence="4">Gustatory receptor</fullName>
    </recommendedName>
</protein>
<dbReference type="AlphaFoldDB" id="A0A9P0MP21"/>
<keyword evidence="1" id="KW-0812">Transmembrane</keyword>
<reference evidence="2" key="1">
    <citation type="submission" date="2022-01" db="EMBL/GenBank/DDBJ databases">
        <authorList>
            <person name="King R."/>
        </authorList>
    </citation>
    <scope>NUCLEOTIDE SEQUENCE</scope>
</reference>
<gene>
    <name evidence="2" type="ORF">NEZAVI_LOCUS9109</name>
</gene>
<evidence type="ECO:0000256" key="1">
    <source>
        <dbReference type="SAM" id="Phobius"/>
    </source>
</evidence>
<keyword evidence="1" id="KW-0472">Membrane</keyword>
<dbReference type="EMBL" id="OV725080">
    <property type="protein sequence ID" value="CAH1399714.1"/>
    <property type="molecule type" value="Genomic_DNA"/>
</dbReference>
<feature type="transmembrane region" description="Helical" evidence="1">
    <location>
        <begin position="201"/>
        <end position="220"/>
    </location>
</feature>
<feature type="transmembrane region" description="Helical" evidence="1">
    <location>
        <begin position="171"/>
        <end position="189"/>
    </location>
</feature>
<evidence type="ECO:0000313" key="3">
    <source>
        <dbReference type="Proteomes" id="UP001152798"/>
    </source>
</evidence>
<evidence type="ECO:0008006" key="4">
    <source>
        <dbReference type="Google" id="ProtNLM"/>
    </source>
</evidence>
<name>A0A9P0MP21_NEZVI</name>
<proteinExistence type="predicted"/>
<dbReference type="Proteomes" id="UP001152798">
    <property type="component" value="Chromosome 4"/>
</dbReference>
<organism evidence="2 3">
    <name type="scientific">Nezara viridula</name>
    <name type="common">Southern green stink bug</name>
    <name type="synonym">Cimex viridulus</name>
    <dbReference type="NCBI Taxonomy" id="85310"/>
    <lineage>
        <taxon>Eukaryota</taxon>
        <taxon>Metazoa</taxon>
        <taxon>Ecdysozoa</taxon>
        <taxon>Arthropoda</taxon>
        <taxon>Hexapoda</taxon>
        <taxon>Insecta</taxon>
        <taxon>Pterygota</taxon>
        <taxon>Neoptera</taxon>
        <taxon>Paraneoptera</taxon>
        <taxon>Hemiptera</taxon>
        <taxon>Heteroptera</taxon>
        <taxon>Panheteroptera</taxon>
        <taxon>Pentatomomorpha</taxon>
        <taxon>Pentatomoidea</taxon>
        <taxon>Pentatomidae</taxon>
        <taxon>Pentatominae</taxon>
        <taxon>Nezara</taxon>
    </lineage>
</organism>
<sequence>MFIIYQQGAFAENAGNRWKNSTTFTNKHCTLHRKVQSHQLLGNNIYFNQMKPIFVVLRIVGRFPYSFTKTGIAPFSFMSWAFLYSLAFNVAFCVMTTYSVRKIIRDKIYPSQSFDEIMFWCLPLLFGIQSFLGPITFWWDAPRTVKYFKKWKDFEDLWRCRKMYSVKRLRYTRIMSASIIPMTIIIFIYETSTIPKISLFIFLPYIPILVTDLLMLGHWWLTLHDLTLYAEHFLISIFKIGSYFTKKLLQMNLPTLEQNGLNEIDLMVKCLSAKTPVIEYLGFIKVTRQTFLQFASNAVTYLIVLVQMKAHPKALGLHPIQGSGSNKTM</sequence>
<evidence type="ECO:0000313" key="2">
    <source>
        <dbReference type="EMBL" id="CAH1399714.1"/>
    </source>
</evidence>